<dbReference type="AlphaFoldDB" id="A0AAE3FZA0"/>
<sequence length="245" mass="26575">MTVVGVDGCAAGWLAAWESAGSIETAVYSTIDALWDAHKDADRMLIDIPIGLPEAGARACDREARSLLGVRGTSVFPTPIRPVIEGARDGSLTYDDANALSRDRTGKGLQKQAWNIAPKIAAVDTFLVNTPDARSVVAESHPELCFTALNDWFPVALSKANDRGRNARLYILTGYITNVRGAYRETIERTLRKDVSRDDVVDALCLLAAAKQPIATVPTEPPTDTRALPMQIVHPDTAVPWDEPR</sequence>
<reference evidence="1" key="1">
    <citation type="journal article" date="2022" name="Syst. Appl. Microbiol.">
        <title>Natronocalculus amylovorans gen. nov., sp. nov., and Natranaeroarchaeum aerophilus sp. nov., dominant culturable amylolytic natronoarchaea from hypersaline soda lakes in southwestern Siberia.</title>
        <authorList>
            <person name="Sorokin D.Y."/>
            <person name="Elcheninov A.G."/>
            <person name="Khizhniak T.V."/>
            <person name="Koenen M."/>
            <person name="Bale N.J."/>
            <person name="Damste J.S.S."/>
            <person name="Kublanov I.V."/>
        </authorList>
    </citation>
    <scope>NUCLEOTIDE SEQUENCE</scope>
    <source>
        <strain evidence="1">AArc-St2</strain>
    </source>
</reference>
<reference evidence="1" key="2">
    <citation type="submission" date="2022-02" db="EMBL/GenBank/DDBJ databases">
        <authorList>
            <person name="Elcheninov A.G."/>
            <person name="Sorokin D.Y."/>
            <person name="Kublanov I.V."/>
        </authorList>
    </citation>
    <scope>NUCLEOTIDE SEQUENCE</scope>
    <source>
        <strain evidence="1">AArc-St2</strain>
    </source>
</reference>
<accession>A0AAE3FZA0</accession>
<comment type="caution">
    <text evidence="1">The sequence shown here is derived from an EMBL/GenBank/DDBJ whole genome shotgun (WGS) entry which is preliminary data.</text>
</comment>
<dbReference type="Proteomes" id="UP001203207">
    <property type="component" value="Unassembled WGS sequence"/>
</dbReference>
<protein>
    <submittedName>
        <fullName evidence="1">DUF429 domain-containing protein</fullName>
    </submittedName>
</protein>
<evidence type="ECO:0000313" key="2">
    <source>
        <dbReference type="Proteomes" id="UP001203207"/>
    </source>
</evidence>
<gene>
    <name evidence="1" type="ORF">AArcSt2_10635</name>
</gene>
<dbReference type="InterPro" id="IPR007362">
    <property type="entry name" value="DUF429"/>
</dbReference>
<organism evidence="1 2">
    <name type="scientific">Natronocalculus amylovorans</name>
    <dbReference type="NCBI Taxonomy" id="2917812"/>
    <lineage>
        <taxon>Archaea</taxon>
        <taxon>Methanobacteriati</taxon>
        <taxon>Methanobacteriota</taxon>
        <taxon>Stenosarchaea group</taxon>
        <taxon>Halobacteria</taxon>
        <taxon>Halobacteriales</taxon>
        <taxon>Haloferacaceae</taxon>
        <taxon>Natronocalculus</taxon>
    </lineage>
</organism>
<name>A0AAE3FZA0_9EURY</name>
<evidence type="ECO:0000313" key="1">
    <source>
        <dbReference type="EMBL" id="MCL9817399.1"/>
    </source>
</evidence>
<dbReference type="EMBL" id="JAKRVX010000003">
    <property type="protein sequence ID" value="MCL9817399.1"/>
    <property type="molecule type" value="Genomic_DNA"/>
</dbReference>
<keyword evidence="2" id="KW-1185">Reference proteome</keyword>
<dbReference type="Pfam" id="PF04250">
    <property type="entry name" value="DUF429"/>
    <property type="match status" value="1"/>
</dbReference>
<dbReference type="RefSeq" id="WP_250584469.1">
    <property type="nucleotide sequence ID" value="NZ_JAKRVX010000003.1"/>
</dbReference>
<proteinExistence type="predicted"/>